<keyword evidence="5" id="KW-0349">Heme</keyword>
<dbReference type="Pfam" id="PF07992">
    <property type="entry name" value="Pyr_redox_2"/>
    <property type="match status" value="1"/>
</dbReference>
<dbReference type="PRINTS" id="PR00411">
    <property type="entry name" value="PNDRDTASEI"/>
</dbReference>
<dbReference type="Gene3D" id="3.50.50.60">
    <property type="entry name" value="FAD/NAD(P)-binding domain"/>
    <property type="match status" value="2"/>
</dbReference>
<proteinExistence type="inferred from homology"/>
<keyword evidence="7" id="KW-0560">Oxidoreductase</keyword>
<evidence type="ECO:0000256" key="3">
    <source>
        <dbReference type="ARBA" id="ARBA00005096"/>
    </source>
</evidence>
<evidence type="ECO:0000313" key="14">
    <source>
        <dbReference type="Proteomes" id="UP001183648"/>
    </source>
</evidence>
<comment type="similarity">
    <text evidence="4">Belongs to the nitrite and sulfite reductase 4Fe-4S domain family.</text>
</comment>
<comment type="pathway">
    <text evidence="3">Nitrogen metabolism; nitrate reduction (assimilation).</text>
</comment>
<feature type="region of interest" description="Disordered" evidence="10">
    <location>
        <begin position="395"/>
        <end position="416"/>
    </location>
</feature>
<protein>
    <submittedName>
        <fullName evidence="13">Assimilatory nitrate reductase electron transfer subunit</fullName>
    </submittedName>
</protein>
<sequence>MTTRVVVVGAGMVGHRLAEELCRRDPEGRLDVRVVGAEAYEPYNRVLLSEVVAGRAAWRSLTLPELPARVEVRRSVAACSVDREARTVLLDDGTAWGWDHLVLATGAAAFVPPVAGLEERPRHVHVLRDLDDVRAVVSRSANARHAVVLGGGVLGLEVAAGLHHRGVGVTVLQVDPSLMTGQLDPAPAAVLARRLEESGVRVRTGTSVAEVLQAYGELVAVRLTDGTVMSTDLLVMSCGVRARTGLAADAGLPVDRGIVVGRDLASPADPRVHAIGDCAQEPGSVPGLVATGWDQAARLAARLVGAPLEEAPAVDDGSGDIRLKAVGVDLVALGVRASAALPEDRVITVDDPSGGRHLSLVVRGEHLVGATVLGAPAVAAEVSVALDRRTPLPRDPLALLTPERTGESTSPMRMPGATTVCRCNSVTKAQVVEAWEAGADSVEKVAARTRATTGCGGCREVVCGLVDWLASVDPLEPVPVPVTSA</sequence>
<dbReference type="RefSeq" id="WP_310304280.1">
    <property type="nucleotide sequence ID" value="NZ_BAAAPS010000003.1"/>
</dbReference>
<dbReference type="InterPro" id="IPR036188">
    <property type="entry name" value="FAD/NAD-bd_sf"/>
</dbReference>
<evidence type="ECO:0000259" key="12">
    <source>
        <dbReference type="Pfam" id="PF07992"/>
    </source>
</evidence>
<dbReference type="Proteomes" id="UP001183648">
    <property type="component" value="Unassembled WGS sequence"/>
</dbReference>
<dbReference type="SUPFAM" id="SSF51905">
    <property type="entry name" value="FAD/NAD(P)-binding domain"/>
    <property type="match status" value="1"/>
</dbReference>
<organism evidence="13 14">
    <name type="scientific">Nocardioides marmoribigeumensis</name>
    <dbReference type="NCBI Taxonomy" id="433649"/>
    <lineage>
        <taxon>Bacteria</taxon>
        <taxon>Bacillati</taxon>
        <taxon>Actinomycetota</taxon>
        <taxon>Actinomycetes</taxon>
        <taxon>Propionibacteriales</taxon>
        <taxon>Nocardioidaceae</taxon>
        <taxon>Nocardioides</taxon>
    </lineage>
</organism>
<dbReference type="PANTHER" id="PTHR43809">
    <property type="entry name" value="NITRITE REDUCTASE (NADH) LARGE SUBUNIT"/>
    <property type="match status" value="1"/>
</dbReference>
<dbReference type="InterPro" id="IPR007419">
    <property type="entry name" value="BFD-like_2Fe2S-bd_dom"/>
</dbReference>
<name>A0ABU2BZ15_9ACTN</name>
<dbReference type="Pfam" id="PF04324">
    <property type="entry name" value="Fer2_BFD"/>
    <property type="match status" value="1"/>
</dbReference>
<dbReference type="PANTHER" id="PTHR43809:SF1">
    <property type="entry name" value="NITRITE REDUCTASE (NADH) LARGE SUBUNIT"/>
    <property type="match status" value="1"/>
</dbReference>
<dbReference type="EMBL" id="JAVDYG010000001">
    <property type="protein sequence ID" value="MDR7363646.1"/>
    <property type="molecule type" value="Genomic_DNA"/>
</dbReference>
<feature type="domain" description="FAD/NAD(P)-binding" evidence="12">
    <location>
        <begin position="4"/>
        <end position="286"/>
    </location>
</feature>
<comment type="cofactor">
    <cofactor evidence="1">
        <name>siroheme</name>
        <dbReference type="ChEBI" id="CHEBI:60052"/>
    </cofactor>
</comment>
<evidence type="ECO:0000256" key="6">
    <source>
        <dbReference type="ARBA" id="ARBA00022723"/>
    </source>
</evidence>
<accession>A0ABU2BZ15</accession>
<evidence type="ECO:0000256" key="10">
    <source>
        <dbReference type="SAM" id="MobiDB-lite"/>
    </source>
</evidence>
<comment type="caution">
    <text evidence="13">The sequence shown here is derived from an EMBL/GenBank/DDBJ whole genome shotgun (WGS) entry which is preliminary data.</text>
</comment>
<keyword evidence="8" id="KW-0408">Iron</keyword>
<comment type="cofactor">
    <cofactor evidence="2">
        <name>[4Fe-4S] cluster</name>
        <dbReference type="ChEBI" id="CHEBI:49883"/>
    </cofactor>
</comment>
<keyword evidence="6" id="KW-0479">Metal-binding</keyword>
<evidence type="ECO:0000313" key="13">
    <source>
        <dbReference type="EMBL" id="MDR7363646.1"/>
    </source>
</evidence>
<evidence type="ECO:0000256" key="9">
    <source>
        <dbReference type="ARBA" id="ARBA00023014"/>
    </source>
</evidence>
<keyword evidence="14" id="KW-1185">Reference proteome</keyword>
<dbReference type="InterPro" id="IPR023753">
    <property type="entry name" value="FAD/NAD-binding_dom"/>
</dbReference>
<evidence type="ECO:0000259" key="11">
    <source>
        <dbReference type="Pfam" id="PF04324"/>
    </source>
</evidence>
<dbReference type="PRINTS" id="PR00368">
    <property type="entry name" value="FADPNR"/>
</dbReference>
<keyword evidence="9" id="KW-0411">Iron-sulfur</keyword>
<evidence type="ECO:0000256" key="4">
    <source>
        <dbReference type="ARBA" id="ARBA00010429"/>
    </source>
</evidence>
<dbReference type="Gene3D" id="1.10.10.1100">
    <property type="entry name" value="BFD-like [2Fe-2S]-binding domain"/>
    <property type="match status" value="1"/>
</dbReference>
<evidence type="ECO:0000256" key="2">
    <source>
        <dbReference type="ARBA" id="ARBA00001966"/>
    </source>
</evidence>
<gene>
    <name evidence="13" type="ORF">J2S63_003199</name>
</gene>
<dbReference type="InterPro" id="IPR052034">
    <property type="entry name" value="NasD-like"/>
</dbReference>
<evidence type="ECO:0000256" key="1">
    <source>
        <dbReference type="ARBA" id="ARBA00001929"/>
    </source>
</evidence>
<feature type="domain" description="BFD-like [2Fe-2S]-binding" evidence="11">
    <location>
        <begin position="420"/>
        <end position="462"/>
    </location>
</feature>
<evidence type="ECO:0000256" key="8">
    <source>
        <dbReference type="ARBA" id="ARBA00023004"/>
    </source>
</evidence>
<dbReference type="InterPro" id="IPR041854">
    <property type="entry name" value="BFD-like_2Fe2S-bd_dom_sf"/>
</dbReference>
<reference evidence="13 14" key="1">
    <citation type="submission" date="2023-07" db="EMBL/GenBank/DDBJ databases">
        <title>Sequencing the genomes of 1000 actinobacteria strains.</title>
        <authorList>
            <person name="Klenk H.-P."/>
        </authorList>
    </citation>
    <scope>NUCLEOTIDE SEQUENCE [LARGE SCALE GENOMIC DNA]</scope>
    <source>
        <strain evidence="13 14">DSM 19426</strain>
    </source>
</reference>
<evidence type="ECO:0000256" key="7">
    <source>
        <dbReference type="ARBA" id="ARBA00023002"/>
    </source>
</evidence>
<evidence type="ECO:0000256" key="5">
    <source>
        <dbReference type="ARBA" id="ARBA00022617"/>
    </source>
</evidence>